<evidence type="ECO:0000313" key="3">
    <source>
        <dbReference type="Proteomes" id="UP000663840"/>
    </source>
</evidence>
<proteinExistence type="predicted"/>
<evidence type="ECO:0000259" key="1">
    <source>
        <dbReference type="Pfam" id="PF12770"/>
    </source>
</evidence>
<reference evidence="2" key="1">
    <citation type="submission" date="2021-01" db="EMBL/GenBank/DDBJ databases">
        <authorList>
            <person name="Kaushik A."/>
        </authorList>
    </citation>
    <scope>NUCLEOTIDE SEQUENCE</scope>
    <source>
        <strain evidence="2">AG1-1A</strain>
    </source>
</reference>
<dbReference type="PANTHER" id="PTHR19959">
    <property type="entry name" value="KINESIN LIGHT CHAIN"/>
    <property type="match status" value="1"/>
</dbReference>
<protein>
    <recommendedName>
        <fullName evidence="1">CHAT domain-containing protein</fullName>
    </recommendedName>
</protein>
<sequence length="1213" mass="134728">MSHTPASTSDNDFASGGAEAIATARELISETIQILESGNIQSDVEILLKVLFITNTLIDEFQNTGHTKYLDIAIEGVSHIVHLMPETLSDMTGVILALLGPTFLTRFEQLAKIEDLKQTVDCLIRARSLGEEMSEDVELRLNAIGFAYTNQFDISNDPTDLDIAVIAFSGLVTLTSDDQDGMREYLNNLGQSYQTRFQQRGDMDDINHSIAAYTKAKSITPEAHNSFPVILNGLSTSYLIRLERTGNPSDVSSAISHCEHAVKLTPQDHPDLSNRLCILGDAWASKFQHFGDVEALNQAINYQEESLRIPRSQDAPSLVILNNLGNKYKLRFRRLGNTDDLDRAIKYYNQTVLESMENDALLPFRLANLASAYCARSSYTHTGADIQTSVHLIKQALSIAKKNHKDWPSLLSNAGTTYKDLFEETGNIHDIDTSIEHLSEAISSAPQDHYELPMWLSNIGGSYQHRFEYLKHTQDIDKAVEFHSRAVSLTPKGHPELPLRLHNLGASYQVRFNHTGQTNDLNDAICFKLQASELVQPDHSDRSAFLANLGTSYISRFGISNDLNDLELATKYGSEALELIPDNHVLKMVQYNNLGNAYTTRFEELEDIASLEKSIELKKAAVFRAPPDHVYLPVFLLNLGTSQQRFFEKTGNRSFLDSSLEIFSRTAQHPTGHPFIRFGAALKWARLSLMHKASADLEAYDIAISLVPELVWLGASISQRFENVRDLEDIPAEAAAAAIKVQKYEMALEWLEAGRSIVRNQMLQLRTPLDTLSATHPDLADELHTISKKLYSAGLLNLSESSSKLVDIERSAQQQHQLAKRYKDIIALIRQKSGFESFLIAKKASELIQRVVHGPLVVVNVHKSRCDALIIIPGCHTIKHVALVDFSLEKATEIRLRLEGLLSYFGIRQRSASRRPDLSFQEEQAQDNRHDTQSAMSTLWHTMTKCVLASLGYGLPPEGALPHITWCTTGVLSQLPIHASGDYNNPDTRLYNYAISSYVATIGSINPKTSSNNETKLLAICQADTPGQSNLPGTIEELSSIRECIQKPLELTEIQGPDVTAQVVLDAMDKHDWVHLACHAEQNVHEPAESGFFFHGGLLTLSAIIGKSFKSKGLAFLSACQTAKGDKSMPDEMIHLASGLQMAGYANVIATLWSVMDDDAPVIAMHVYKLLLRDGRMKGELTAEALHLAVGELRELVGETAFERWAPFVHIGS</sequence>
<dbReference type="Pfam" id="PF12770">
    <property type="entry name" value="CHAT"/>
    <property type="match status" value="1"/>
</dbReference>
<dbReference type="Gene3D" id="1.25.40.10">
    <property type="entry name" value="Tetratricopeptide repeat domain"/>
    <property type="match status" value="2"/>
</dbReference>
<evidence type="ECO:0000313" key="2">
    <source>
        <dbReference type="EMBL" id="CAE6484834.1"/>
    </source>
</evidence>
<dbReference type="InterPro" id="IPR024983">
    <property type="entry name" value="CHAT_dom"/>
</dbReference>
<dbReference type="AlphaFoldDB" id="A0A8H3CGL5"/>
<dbReference type="EMBL" id="CAJMWR010004116">
    <property type="protein sequence ID" value="CAE6484834.1"/>
    <property type="molecule type" value="Genomic_DNA"/>
</dbReference>
<dbReference type="InterPro" id="IPR011990">
    <property type="entry name" value="TPR-like_helical_dom_sf"/>
</dbReference>
<dbReference type="PANTHER" id="PTHR19959:SF119">
    <property type="entry name" value="FUNGAL LIPASE-LIKE DOMAIN-CONTAINING PROTEIN"/>
    <property type="match status" value="1"/>
</dbReference>
<accession>A0A8H3CGL5</accession>
<name>A0A8H3CGL5_9AGAM</name>
<dbReference type="Proteomes" id="UP000663840">
    <property type="component" value="Unassembled WGS sequence"/>
</dbReference>
<organism evidence="2 3">
    <name type="scientific">Rhizoctonia solani</name>
    <dbReference type="NCBI Taxonomy" id="456999"/>
    <lineage>
        <taxon>Eukaryota</taxon>
        <taxon>Fungi</taxon>
        <taxon>Dikarya</taxon>
        <taxon>Basidiomycota</taxon>
        <taxon>Agaricomycotina</taxon>
        <taxon>Agaricomycetes</taxon>
        <taxon>Cantharellales</taxon>
        <taxon>Ceratobasidiaceae</taxon>
        <taxon>Rhizoctonia</taxon>
    </lineage>
</organism>
<gene>
    <name evidence="2" type="ORF">RDB_LOCUS139245</name>
</gene>
<feature type="domain" description="CHAT" evidence="1">
    <location>
        <begin position="936"/>
        <end position="1213"/>
    </location>
</feature>
<comment type="caution">
    <text evidence="2">The sequence shown here is derived from an EMBL/GenBank/DDBJ whole genome shotgun (WGS) entry which is preliminary data.</text>
</comment>
<dbReference type="SUPFAM" id="SSF48452">
    <property type="entry name" value="TPR-like"/>
    <property type="match status" value="1"/>
</dbReference>